<dbReference type="Pfam" id="PF23234">
    <property type="entry name" value="WHD_4th_Lhr"/>
    <property type="match status" value="1"/>
</dbReference>
<evidence type="ECO:0000256" key="9">
    <source>
        <dbReference type="SAM" id="MobiDB-lite"/>
    </source>
</evidence>
<dbReference type="PROSITE" id="PS51194">
    <property type="entry name" value="HELICASE_CTER"/>
    <property type="match status" value="1"/>
</dbReference>
<dbReference type="PANTHER" id="PTHR47962">
    <property type="entry name" value="ATP-DEPENDENT HELICASE LHR-RELATED-RELATED"/>
    <property type="match status" value="1"/>
</dbReference>
<dbReference type="CDD" id="cd18796">
    <property type="entry name" value="SF2_C_LHR"/>
    <property type="match status" value="1"/>
</dbReference>
<keyword evidence="3" id="KW-0378">Hydrolase</keyword>
<keyword evidence="7" id="KW-0234">DNA repair</keyword>
<dbReference type="GO" id="GO:0003677">
    <property type="term" value="F:DNA binding"/>
    <property type="evidence" value="ECO:0007669"/>
    <property type="project" value="UniProtKB-KW"/>
</dbReference>
<dbReference type="EMBL" id="CP031165">
    <property type="protein sequence ID" value="AXV05756.1"/>
    <property type="molecule type" value="Genomic_DNA"/>
</dbReference>
<evidence type="ECO:0000256" key="2">
    <source>
        <dbReference type="ARBA" id="ARBA00022763"/>
    </source>
</evidence>
<keyword evidence="5" id="KW-0067">ATP-binding</keyword>
<dbReference type="GO" id="GO:0016887">
    <property type="term" value="F:ATP hydrolysis activity"/>
    <property type="evidence" value="ECO:0007669"/>
    <property type="project" value="TreeGrafter"/>
</dbReference>
<feature type="domain" description="Helicase C-terminal" evidence="11">
    <location>
        <begin position="296"/>
        <end position="462"/>
    </location>
</feature>
<dbReference type="InterPro" id="IPR055368">
    <property type="entry name" value="WH3_Lhr"/>
</dbReference>
<keyword evidence="13" id="KW-1185">Reference proteome</keyword>
<organism evidence="12 13">
    <name type="scientific">Euzebya pacifica</name>
    <dbReference type="NCBI Taxonomy" id="1608957"/>
    <lineage>
        <taxon>Bacteria</taxon>
        <taxon>Bacillati</taxon>
        <taxon>Actinomycetota</taxon>
        <taxon>Nitriliruptoria</taxon>
        <taxon>Euzebyales</taxon>
    </lineage>
</organism>
<keyword evidence="1" id="KW-0547">Nucleotide-binding</keyword>
<feature type="domain" description="Helicase ATP-binding" evidence="10">
    <location>
        <begin position="31"/>
        <end position="225"/>
    </location>
</feature>
<dbReference type="OrthoDB" id="9815222at2"/>
<evidence type="ECO:0000313" key="13">
    <source>
        <dbReference type="Proteomes" id="UP000264006"/>
    </source>
</evidence>
<accession>A0A346XU59</accession>
<dbReference type="GO" id="GO:0006281">
    <property type="term" value="P:DNA repair"/>
    <property type="evidence" value="ECO:0007669"/>
    <property type="project" value="UniProtKB-KW"/>
</dbReference>
<dbReference type="InterPro" id="IPR001650">
    <property type="entry name" value="Helicase_C-like"/>
</dbReference>
<keyword evidence="4 12" id="KW-0347">Helicase</keyword>
<evidence type="ECO:0000313" key="12">
    <source>
        <dbReference type="EMBL" id="AXV05756.1"/>
    </source>
</evidence>
<dbReference type="PROSITE" id="PS51192">
    <property type="entry name" value="HELICASE_ATP_BIND_1"/>
    <property type="match status" value="1"/>
</dbReference>
<feature type="compositionally biased region" description="Basic residues" evidence="9">
    <location>
        <begin position="1320"/>
        <end position="1331"/>
    </location>
</feature>
<evidence type="ECO:0000256" key="3">
    <source>
        <dbReference type="ARBA" id="ARBA00022801"/>
    </source>
</evidence>
<dbReference type="InterPro" id="IPR055369">
    <property type="entry name" value="WH2_Lhr"/>
</dbReference>
<sequence length="1573" mass="169258">MEEVLERFGPATREWFRAAFPAPTRAQVGAWTHAVEGHSVLVSAPTGSGKTLAAFLSAIDRLTTEPPADHTRVLYISPLKALAYDVDRNLRAPLVGIQQAAARLGIELNPVTVGLRSGDTDPKERRRLVSDPPDILITTPESLFLYLTSRARTTLAGVDTVIIDEVHAVAGSKRGAHMAASLERLEALRAEAGAERPLQRIGLSATQRPLTEVATFLGGGTVGADGWQPRPVQVVEVASDKVLDIEVVVPVEDMARLGETIPSTPEGPASAGSTGYMSETPSMDARRSIWPAVHPRVLDLVMAHRSTIVFTNSRRLSERLCARLNDLAAERWLAEQATEDGAEPPGVPPIIARAHHGSVAREQRMLIEEDLKAGRLPCVVATSSLELGIDMGAVDLVIQVESPGSVASGLQRIGRAGHQVGAPSVGKIFPKYRGDLVEAAVVTRRMLDGEIETTSYPRNPLDVLAQQIVAMVSMDTWQVDELFAVLRGSAPFAELSRSQLDGVLDMLAGRYPSDEFAELRPRLNWDRVADRITGRRGAQRIAVTSGGTIPDRGLYGVFLAGDGPGRRVGELDEEMVYETRPGETIVLGASTWRIEDITRDQVLVTPAPGEPGRLPFWHGDTPSRPVEVGRAVGAFLGEIAGSSSADAIATLRERYGLDELAATNLSAYVDDQRDATGVLPSDRQIVVERFRDEIGDWRVCILSSFGGRVHAPWALAIEARARERFGIEIATMVSDDGIVLRLPDAGWGDLPGLNGLDDFGVDGFGLGGDGSDDDVAAAPEPVPDWTDDRTLLEVLLPIADEVEDLVVGELANSTLFASRFRECAARALLLPKRRPGGRTPLWQQRQRAQDLLRVASRFGSFPIVLEAYRECLRDVFDVPALRGLLGDIASRKVRVSQVATEIASPFASSLLFDYVAGYMYDGDAPLAERRASALTLDRDLLAELLGADELRDLIDTDALTELELELQRLVPERHARTPDDVADLLRVVGDLRTDEVAARTDGPAEEWLAELERERRIYLARVAGEDRWVAVEDAARMRDGLGVPVPVGLPAVLGQAVEQPLLDLVARFARTHGPFLPAEVSARLGLPRNAVDLACAALAEQQRLTSGHFRPDGVGGSRPGAGREWIDNSVLRRLRRRSLAALRREVEPVGPEVLARFVPAWQGAAMSPRTPGVDRTFEVVEQLQGAPIPASILERDVLSTRVRGYNPAWLDELAATGDIVWAGLGALGSSDGRVGLYLRDQAALLIDVPAVPEDLDAPQQALVDHLTSRGASFWPDLYRAAGGGDEADALAALWDLVWQGLVTNDSLQPLRALTGAGPLRRGRSGRARRPGRVASRTGPPSAAGRWSLVADVVGPGVPATERIAARAAVMLARYGVVTRDSVVAEGNVIDAAHVATPGSFSGIYPVLKAMEEAGRARRGYFVEGMGGAQFALAGAVDRLRSMREDVERPDVEPEVIALAATDPANVYGAAVAWPAPTEGGKGRARRVAGAHVVLVDGHLVLFLDKGGRTVLTFTDDRARLDAAAAAAAGLVEAGRVRDLRITKVDGEVPAHQPLITSLREAGFTDHPKGLVRR</sequence>
<evidence type="ECO:0000259" key="11">
    <source>
        <dbReference type="PROSITE" id="PS51194"/>
    </source>
</evidence>
<dbReference type="KEGG" id="euz:DVS28_a1055"/>
<proteinExistence type="predicted"/>
<feature type="region of interest" description="Disordered" evidence="9">
    <location>
        <begin position="1316"/>
        <end position="1342"/>
    </location>
</feature>
<dbReference type="InterPro" id="IPR011545">
    <property type="entry name" value="DEAD/DEAH_box_helicase_dom"/>
</dbReference>
<evidence type="ECO:0000256" key="4">
    <source>
        <dbReference type="ARBA" id="ARBA00022806"/>
    </source>
</evidence>
<dbReference type="InterPro" id="IPR013701">
    <property type="entry name" value="Lhr-like_DEAD/DEAH_assoc"/>
</dbReference>
<dbReference type="Proteomes" id="UP000264006">
    <property type="component" value="Chromosome"/>
</dbReference>
<dbReference type="InterPro" id="IPR014001">
    <property type="entry name" value="Helicase_ATP-bd"/>
</dbReference>
<gene>
    <name evidence="12" type="ORF">DVS28_a1055</name>
</gene>
<dbReference type="InterPro" id="IPR052511">
    <property type="entry name" value="ATP-dep_Helicase"/>
</dbReference>
<dbReference type="SMART" id="SM00487">
    <property type="entry name" value="DEXDc"/>
    <property type="match status" value="1"/>
</dbReference>
<keyword evidence="6" id="KW-0238">DNA-binding</keyword>
<dbReference type="Pfam" id="PF23236">
    <property type="entry name" value="WHD_2nd_Lhr"/>
    <property type="match status" value="1"/>
</dbReference>
<dbReference type="GO" id="GO:0004386">
    <property type="term" value="F:helicase activity"/>
    <property type="evidence" value="ECO:0007669"/>
    <property type="project" value="UniProtKB-KW"/>
</dbReference>
<keyword evidence="2" id="KW-0227">DNA damage</keyword>
<name>A0A346XU59_9ACTN</name>
<dbReference type="SUPFAM" id="SSF52540">
    <property type="entry name" value="P-loop containing nucleoside triphosphate hydrolases"/>
    <property type="match status" value="1"/>
</dbReference>
<dbReference type="Pfam" id="PF08494">
    <property type="entry name" value="DEAD_assoc"/>
    <property type="match status" value="1"/>
</dbReference>
<dbReference type="PANTHER" id="PTHR47962:SF5">
    <property type="entry name" value="ATP-DEPENDENT HELICASE LHR-RELATED"/>
    <property type="match status" value="1"/>
</dbReference>
<dbReference type="Pfam" id="PF00270">
    <property type="entry name" value="DEAD"/>
    <property type="match status" value="1"/>
</dbReference>
<dbReference type="GO" id="GO:0005524">
    <property type="term" value="F:ATP binding"/>
    <property type="evidence" value="ECO:0007669"/>
    <property type="project" value="UniProtKB-KW"/>
</dbReference>
<dbReference type="RefSeq" id="WP_114590516.1">
    <property type="nucleotide sequence ID" value="NZ_CP031165.1"/>
</dbReference>
<evidence type="ECO:0000256" key="8">
    <source>
        <dbReference type="ARBA" id="ARBA00023235"/>
    </source>
</evidence>
<evidence type="ECO:0000256" key="6">
    <source>
        <dbReference type="ARBA" id="ARBA00023125"/>
    </source>
</evidence>
<dbReference type="InterPro" id="IPR027417">
    <property type="entry name" value="P-loop_NTPase"/>
</dbReference>
<reference evidence="12 13" key="1">
    <citation type="submission" date="2018-09" db="EMBL/GenBank/DDBJ databases">
        <title>Complete genome sequence of Euzebya sp. DY32-46 isolated from seawater of Pacific Ocean.</title>
        <authorList>
            <person name="Xu L."/>
            <person name="Wu Y.-H."/>
            <person name="Xu X.-W."/>
        </authorList>
    </citation>
    <scope>NUCLEOTIDE SEQUENCE [LARGE SCALE GENOMIC DNA]</scope>
    <source>
        <strain evidence="12 13">DY32-46</strain>
    </source>
</reference>
<evidence type="ECO:0000256" key="1">
    <source>
        <dbReference type="ARBA" id="ARBA00022741"/>
    </source>
</evidence>
<evidence type="ECO:0000256" key="7">
    <source>
        <dbReference type="ARBA" id="ARBA00023204"/>
    </source>
</evidence>
<dbReference type="Gene3D" id="3.40.50.300">
    <property type="entry name" value="P-loop containing nucleotide triphosphate hydrolases"/>
    <property type="match status" value="2"/>
</dbReference>
<dbReference type="Pfam" id="PF19306">
    <property type="entry name" value="WHD_Lhr"/>
    <property type="match status" value="1"/>
</dbReference>
<dbReference type="Pfam" id="PF00271">
    <property type="entry name" value="Helicase_C"/>
    <property type="match status" value="1"/>
</dbReference>
<protein>
    <submittedName>
        <fullName evidence="12">Putative ATP-dependent helicase lhr</fullName>
    </submittedName>
</protein>
<keyword evidence="8" id="KW-0413">Isomerase</keyword>
<dbReference type="Pfam" id="PF23235">
    <property type="entry name" value="WHD_3rd_Lhr"/>
    <property type="match status" value="1"/>
</dbReference>
<evidence type="ECO:0000259" key="10">
    <source>
        <dbReference type="PROSITE" id="PS51192"/>
    </source>
</evidence>
<evidence type="ECO:0000256" key="5">
    <source>
        <dbReference type="ARBA" id="ARBA00022840"/>
    </source>
</evidence>
<dbReference type="InterPro" id="IPR055367">
    <property type="entry name" value="WH4_Lhr"/>
</dbReference>
<dbReference type="InterPro" id="IPR045628">
    <property type="entry name" value="Lhr_WH_dom"/>
</dbReference>
<dbReference type="SMART" id="SM00490">
    <property type="entry name" value="HELICc"/>
    <property type="match status" value="1"/>
</dbReference>